<evidence type="ECO:0000256" key="1">
    <source>
        <dbReference type="SAM" id="MobiDB-lite"/>
    </source>
</evidence>
<sequence>MPLELVSSTSETSSMHSELATPRSTPSPTFRAAINMPYHFSGYHHISNGSSPWNSSYAFPHATPEPAYKHHLKALSEKLRKPARSSGLIPYDPGMHQGEYFRASKVGGRIMARSASPYGLPCDRIEQEVRCQHNLVRLALGGAYFGPLLQVLGNHAARSSSPKRVLDIGTASLHARWAIQIADEFPNTEVVGLDLVPIQPRSVPPNCRFEIYDINDGLPFPAGSFDVVHMRFAHTGVVSMTHLVSEVHRILRPSGHFFSLSSPSFLYNLNPPPSGTSPEFSHPFAELPSLRHLRETYARALRMKRAQVGAEELDPSACSVLGGCEAGEAVARVLKARGRGMRIGGEGKVGLGLGGGQNDPYYHPHIHPLIQRNVQAQIQAGKVIMLELTDLTARAFDELERNVLLELQQYKVYQT</sequence>
<feature type="domain" description="Methyltransferase" evidence="2">
    <location>
        <begin position="165"/>
        <end position="255"/>
    </location>
</feature>
<dbReference type="PANTHER" id="PTHR43591">
    <property type="entry name" value="METHYLTRANSFERASE"/>
    <property type="match status" value="1"/>
</dbReference>
<organism evidence="3 4">
    <name type="scientific">Filobasidium floriforme</name>
    <dbReference type="NCBI Taxonomy" id="5210"/>
    <lineage>
        <taxon>Eukaryota</taxon>
        <taxon>Fungi</taxon>
        <taxon>Dikarya</taxon>
        <taxon>Basidiomycota</taxon>
        <taxon>Agaricomycotina</taxon>
        <taxon>Tremellomycetes</taxon>
        <taxon>Filobasidiales</taxon>
        <taxon>Filobasidiaceae</taxon>
        <taxon>Filobasidium</taxon>
    </lineage>
</organism>
<evidence type="ECO:0000313" key="4">
    <source>
        <dbReference type="Proteomes" id="UP000812966"/>
    </source>
</evidence>
<feature type="region of interest" description="Disordered" evidence="1">
    <location>
        <begin position="1"/>
        <end position="28"/>
    </location>
</feature>
<dbReference type="SUPFAM" id="SSF53335">
    <property type="entry name" value="S-adenosyl-L-methionine-dependent methyltransferases"/>
    <property type="match status" value="1"/>
</dbReference>
<evidence type="ECO:0000313" key="3">
    <source>
        <dbReference type="EMBL" id="KAG7532147.1"/>
    </source>
</evidence>
<dbReference type="Proteomes" id="UP000812966">
    <property type="component" value="Unassembled WGS sequence"/>
</dbReference>
<protein>
    <recommendedName>
        <fullName evidence="2">Methyltransferase domain-containing protein</fullName>
    </recommendedName>
</protein>
<reference evidence="3" key="1">
    <citation type="submission" date="2020-04" db="EMBL/GenBank/DDBJ databases">
        <title>Analysis of mating type loci in Filobasidium floriforme.</title>
        <authorList>
            <person name="Nowrousian M."/>
        </authorList>
    </citation>
    <scope>NUCLEOTIDE SEQUENCE</scope>
    <source>
        <strain evidence="3">CBS 6242</strain>
    </source>
</reference>
<proteinExistence type="predicted"/>
<accession>A0A8K0NQI3</accession>
<feature type="compositionally biased region" description="Low complexity" evidence="1">
    <location>
        <begin position="1"/>
        <end position="19"/>
    </location>
</feature>
<comment type="caution">
    <text evidence="3">The sequence shown here is derived from an EMBL/GenBank/DDBJ whole genome shotgun (WGS) entry which is preliminary data.</text>
</comment>
<gene>
    <name evidence="3" type="ORF">FFLO_03775</name>
</gene>
<dbReference type="Pfam" id="PF13649">
    <property type="entry name" value="Methyltransf_25"/>
    <property type="match status" value="1"/>
</dbReference>
<dbReference type="CDD" id="cd02440">
    <property type="entry name" value="AdoMet_MTases"/>
    <property type="match status" value="1"/>
</dbReference>
<name>A0A8K0NQI3_9TREE</name>
<evidence type="ECO:0000259" key="2">
    <source>
        <dbReference type="Pfam" id="PF13649"/>
    </source>
</evidence>
<keyword evidence="4" id="KW-1185">Reference proteome</keyword>
<dbReference type="InterPro" id="IPR041698">
    <property type="entry name" value="Methyltransf_25"/>
</dbReference>
<dbReference type="AlphaFoldDB" id="A0A8K0NQI3"/>
<dbReference type="EMBL" id="JABELV010000072">
    <property type="protein sequence ID" value="KAG7532147.1"/>
    <property type="molecule type" value="Genomic_DNA"/>
</dbReference>
<dbReference type="InterPro" id="IPR029063">
    <property type="entry name" value="SAM-dependent_MTases_sf"/>
</dbReference>
<dbReference type="Gene3D" id="3.40.50.150">
    <property type="entry name" value="Vaccinia Virus protein VP39"/>
    <property type="match status" value="1"/>
</dbReference>